<evidence type="ECO:0000313" key="1">
    <source>
        <dbReference type="EMBL" id="NOV44333.1"/>
    </source>
</evidence>
<accession>A0A6M2DDD2</accession>
<reference evidence="1" key="1">
    <citation type="submission" date="2020-03" db="EMBL/GenBank/DDBJ databases">
        <title>Transcriptomic Profiling of the Digestive Tract of the Rat Flea, Xenopsylla cheopis, Following Blood Feeding and Infection with Yersinia pestis.</title>
        <authorList>
            <person name="Bland D.M."/>
            <person name="Martens C.A."/>
            <person name="Virtaneva K."/>
            <person name="Kanakabandi K."/>
            <person name="Long D."/>
            <person name="Rosenke R."/>
            <person name="Saturday G.A."/>
            <person name="Hoyt F.H."/>
            <person name="Bruno D.P."/>
            <person name="Ribeiro J.M.C."/>
            <person name="Hinnebusch J."/>
        </authorList>
    </citation>
    <scope>NUCLEOTIDE SEQUENCE</scope>
</reference>
<sequence>MCGHLLLIFYCVLRNYFKLMSFCNFLGLSSKSQSVYILRFCQELCNTSRSHNFYRTIPIYLCAFSNTETIILKCNHIACII</sequence>
<organism evidence="1">
    <name type="scientific">Xenopsylla cheopis</name>
    <name type="common">Oriental rat flea</name>
    <name type="synonym">Pulex cheopis</name>
    <dbReference type="NCBI Taxonomy" id="163159"/>
    <lineage>
        <taxon>Eukaryota</taxon>
        <taxon>Metazoa</taxon>
        <taxon>Ecdysozoa</taxon>
        <taxon>Arthropoda</taxon>
        <taxon>Hexapoda</taxon>
        <taxon>Insecta</taxon>
        <taxon>Pterygota</taxon>
        <taxon>Neoptera</taxon>
        <taxon>Endopterygota</taxon>
        <taxon>Siphonaptera</taxon>
        <taxon>Pulicidae</taxon>
        <taxon>Xenopsyllinae</taxon>
        <taxon>Xenopsylla</taxon>
    </lineage>
</organism>
<protein>
    <submittedName>
        <fullName evidence="1">Putative secreted protein</fullName>
    </submittedName>
</protein>
<proteinExistence type="predicted"/>
<dbReference type="EMBL" id="GIIL01000607">
    <property type="protein sequence ID" value="NOV44333.1"/>
    <property type="molecule type" value="Transcribed_RNA"/>
</dbReference>
<name>A0A6M2DDD2_XENCH</name>
<dbReference type="AlphaFoldDB" id="A0A6M2DDD2"/>